<feature type="region of interest" description="Disordered" evidence="3">
    <location>
        <begin position="1"/>
        <end position="23"/>
    </location>
</feature>
<dbReference type="InterPro" id="IPR050078">
    <property type="entry name" value="Ribosomal_L11_MeTrfase_PrmA"/>
</dbReference>
<comment type="caution">
    <text evidence="4">The sequence shown here is derived from an EMBL/GenBank/DDBJ whole genome shotgun (WGS) entry which is preliminary data.</text>
</comment>
<keyword evidence="2" id="KW-0808">Transferase</keyword>
<reference evidence="4 5" key="1">
    <citation type="submission" date="2019-07" db="EMBL/GenBank/DDBJ databases">
        <title>Whole genome shotgun sequence of Swaminathania salitolerans NBRC 104436.</title>
        <authorList>
            <person name="Hosoyama A."/>
            <person name="Uohara A."/>
            <person name="Ohji S."/>
            <person name="Ichikawa N."/>
        </authorList>
    </citation>
    <scope>NUCLEOTIDE SEQUENCE [LARGE SCALE GENOMIC DNA]</scope>
    <source>
        <strain evidence="4 5">NBRC 104436</strain>
    </source>
</reference>
<evidence type="ECO:0000256" key="1">
    <source>
        <dbReference type="ARBA" id="ARBA00022603"/>
    </source>
</evidence>
<protein>
    <submittedName>
        <fullName evidence="4">Nicotinamide N-methylase</fullName>
    </submittedName>
</protein>
<dbReference type="SUPFAM" id="SSF53335">
    <property type="entry name" value="S-adenosyl-L-methionine-dependent methyltransferases"/>
    <property type="match status" value="1"/>
</dbReference>
<dbReference type="Proteomes" id="UP000321405">
    <property type="component" value="Unassembled WGS sequence"/>
</dbReference>
<dbReference type="EMBL" id="BJVC01000001">
    <property type="protein sequence ID" value="GEL01616.1"/>
    <property type="molecule type" value="Genomic_DNA"/>
</dbReference>
<keyword evidence="5" id="KW-1185">Reference proteome</keyword>
<evidence type="ECO:0000256" key="3">
    <source>
        <dbReference type="SAM" id="MobiDB-lite"/>
    </source>
</evidence>
<evidence type="ECO:0000256" key="2">
    <source>
        <dbReference type="ARBA" id="ARBA00022679"/>
    </source>
</evidence>
<evidence type="ECO:0000313" key="5">
    <source>
        <dbReference type="Proteomes" id="UP000321405"/>
    </source>
</evidence>
<dbReference type="PANTHER" id="PTHR43648">
    <property type="entry name" value="ELECTRON TRANSFER FLAVOPROTEIN BETA SUBUNIT LYSINE METHYLTRANSFERASE"/>
    <property type="match status" value="1"/>
</dbReference>
<proteinExistence type="predicted"/>
<accession>A0A511BMR2</accession>
<evidence type="ECO:0000313" key="4">
    <source>
        <dbReference type="EMBL" id="GEL01616.1"/>
    </source>
</evidence>
<dbReference type="CDD" id="cd02440">
    <property type="entry name" value="AdoMet_MTases"/>
    <property type="match status" value="1"/>
</dbReference>
<sequence>MSARPASSTGSAPDSRQPPDPDSFIAGQTTIEVAPGVPELRLHLATEITPIWQATETHLDALNIEPPFWAFSWPGSQLLARYALDHPGRIAGRSVLDFACGGGLAAIACARAGAKEVFVNDIDPLALHCAGLNATLNDVRVTPLPGDLSGTDIGDLPPIDLLLCGDVCYNQSMADRLIPWLRRCAASMEVWMADPGRPYAPKTGIEILRRSRIATTLELEGKTERDTTLYRILPG</sequence>
<dbReference type="GO" id="GO:0016279">
    <property type="term" value="F:protein-lysine N-methyltransferase activity"/>
    <property type="evidence" value="ECO:0007669"/>
    <property type="project" value="TreeGrafter"/>
</dbReference>
<dbReference type="RefSeq" id="WP_147092537.1">
    <property type="nucleotide sequence ID" value="NZ_BJVC01000001.1"/>
</dbReference>
<dbReference type="Gene3D" id="3.40.50.150">
    <property type="entry name" value="Vaccinia Virus protein VP39"/>
    <property type="match status" value="1"/>
</dbReference>
<dbReference type="GO" id="GO:0032259">
    <property type="term" value="P:methylation"/>
    <property type="evidence" value="ECO:0007669"/>
    <property type="project" value="UniProtKB-KW"/>
</dbReference>
<organism evidence="4 5">
    <name type="scientific">Swaminathania salitolerans</name>
    <dbReference type="NCBI Taxonomy" id="182838"/>
    <lineage>
        <taxon>Bacteria</taxon>
        <taxon>Pseudomonadati</taxon>
        <taxon>Pseudomonadota</taxon>
        <taxon>Alphaproteobacteria</taxon>
        <taxon>Acetobacterales</taxon>
        <taxon>Acetobacteraceae</taxon>
        <taxon>Swaminathania</taxon>
    </lineage>
</organism>
<keyword evidence="1 4" id="KW-0489">Methyltransferase</keyword>
<dbReference type="Pfam" id="PF06325">
    <property type="entry name" value="PrmA"/>
    <property type="match status" value="1"/>
</dbReference>
<name>A0A511BMR2_9PROT</name>
<dbReference type="InterPro" id="IPR029063">
    <property type="entry name" value="SAM-dependent_MTases_sf"/>
</dbReference>
<gene>
    <name evidence="4" type="ORF">SSA02_07790</name>
</gene>
<feature type="compositionally biased region" description="Polar residues" evidence="3">
    <location>
        <begin position="1"/>
        <end position="14"/>
    </location>
</feature>
<dbReference type="AlphaFoldDB" id="A0A511BMR2"/>
<dbReference type="PANTHER" id="PTHR43648:SF1">
    <property type="entry name" value="ELECTRON TRANSFER FLAVOPROTEIN BETA SUBUNIT LYSINE METHYLTRANSFERASE"/>
    <property type="match status" value="1"/>
</dbReference>
<dbReference type="OrthoDB" id="9794615at2"/>